<sequence length="375" mass="40416">MVAINRTKTEFEQPVRQILAMLAALAAVGVAAYFLYKPIETVFLANVGLNGLIGGVFLIGLVATFWQVISLIRAVSWIEGFAIDRPGHEFVEPPRLLRSLSTLLRDQRARSALTATSTRSILDTVATRIDESRDITRYIINLLIFLGLLGTFWGLSLTVPEVVNTIRSLKPTAGGGIDFDKLMSGLESQLSGMGTAFASSLLGLAGSLVVGLIELFASRAQNQFFRELEDWLATITRISLATDAADGDQIGAAAMLVEQNSSQISELAGLVAEMVARLEMADEAKDAPQADPEEGARQTALLARIAERLETPQEAAPAGGLDDETQARIRNIDRQLLRLTEELAAGRQDAVGELRAEIGGLSRALTMLAERAGRD</sequence>
<evidence type="ECO:0000313" key="2">
    <source>
        <dbReference type="EMBL" id="QIE55495.1"/>
    </source>
</evidence>
<evidence type="ECO:0000313" key="3">
    <source>
        <dbReference type="Proteomes" id="UP000503336"/>
    </source>
</evidence>
<feature type="transmembrane region" description="Helical" evidence="1">
    <location>
        <begin position="138"/>
        <end position="159"/>
    </location>
</feature>
<keyword evidence="1" id="KW-1133">Transmembrane helix</keyword>
<protein>
    <submittedName>
        <fullName evidence="2">Biopolymer transporter ExbB</fullName>
    </submittedName>
</protein>
<proteinExistence type="predicted"/>
<evidence type="ECO:0000256" key="1">
    <source>
        <dbReference type="SAM" id="Phobius"/>
    </source>
</evidence>
<keyword evidence="3" id="KW-1185">Reference proteome</keyword>
<accession>A0A7L5BUJ7</accession>
<feature type="transmembrane region" description="Helical" evidence="1">
    <location>
        <begin position="196"/>
        <end position="217"/>
    </location>
</feature>
<keyword evidence="1" id="KW-0472">Membrane</keyword>
<dbReference type="RefSeq" id="WP_165097487.1">
    <property type="nucleotide sequence ID" value="NZ_CP049056.1"/>
</dbReference>
<gene>
    <name evidence="2" type="ORF">G5B40_08505</name>
</gene>
<feature type="transmembrane region" description="Helical" evidence="1">
    <location>
        <begin position="18"/>
        <end position="36"/>
    </location>
</feature>
<organism evidence="2 3">
    <name type="scientific">Pikeienuella piscinae</name>
    <dbReference type="NCBI Taxonomy" id="2748098"/>
    <lineage>
        <taxon>Bacteria</taxon>
        <taxon>Pseudomonadati</taxon>
        <taxon>Pseudomonadota</taxon>
        <taxon>Alphaproteobacteria</taxon>
        <taxon>Rhodobacterales</taxon>
        <taxon>Paracoccaceae</taxon>
        <taxon>Pikeienuella</taxon>
    </lineage>
</organism>
<dbReference type="AlphaFoldDB" id="A0A7L5BUJ7"/>
<dbReference type="KEGG" id="hdh:G5B40_08505"/>
<keyword evidence="1" id="KW-0812">Transmembrane</keyword>
<dbReference type="EMBL" id="CP049056">
    <property type="protein sequence ID" value="QIE55495.1"/>
    <property type="molecule type" value="Genomic_DNA"/>
</dbReference>
<feature type="transmembrane region" description="Helical" evidence="1">
    <location>
        <begin position="42"/>
        <end position="66"/>
    </location>
</feature>
<name>A0A7L5BUJ7_9RHOB</name>
<reference evidence="2 3" key="1">
    <citation type="submission" date="2020-02" db="EMBL/GenBank/DDBJ databases">
        <title>complete genome sequence of Rhodobacteraceae bacterium.</title>
        <authorList>
            <person name="Park J."/>
            <person name="Kim Y.-S."/>
            <person name="Kim K.-H."/>
        </authorList>
    </citation>
    <scope>NUCLEOTIDE SEQUENCE [LARGE SCALE GENOMIC DNA]</scope>
    <source>
        <strain evidence="2 3">RR4-56</strain>
    </source>
</reference>
<dbReference type="Proteomes" id="UP000503336">
    <property type="component" value="Chromosome"/>
</dbReference>